<organism evidence="3 4">
    <name type="scientific">Thiomicrorhabdus marina</name>
    <dbReference type="NCBI Taxonomy" id="2818442"/>
    <lineage>
        <taxon>Bacteria</taxon>
        <taxon>Pseudomonadati</taxon>
        <taxon>Pseudomonadota</taxon>
        <taxon>Gammaproteobacteria</taxon>
        <taxon>Thiotrichales</taxon>
        <taxon>Piscirickettsiaceae</taxon>
        <taxon>Thiomicrorhabdus</taxon>
    </lineage>
</organism>
<dbReference type="SUPFAM" id="SSF54427">
    <property type="entry name" value="NTF2-like"/>
    <property type="match status" value="1"/>
</dbReference>
<dbReference type="EMBL" id="JAGETV010000022">
    <property type="protein sequence ID" value="MBO1927970.1"/>
    <property type="molecule type" value="Genomic_DNA"/>
</dbReference>
<evidence type="ECO:0000313" key="3">
    <source>
        <dbReference type="EMBL" id="MBO1927970.1"/>
    </source>
</evidence>
<reference evidence="3 4" key="1">
    <citation type="submission" date="2021-03" db="EMBL/GenBank/DDBJ databases">
        <title>Thiomicrorhabdus sp.nov.,novel sulfur-oxidizing bacteria isolated from coastal sediment.</title>
        <authorList>
            <person name="Liu X."/>
        </authorList>
    </citation>
    <scope>NUCLEOTIDE SEQUENCE [LARGE SCALE GENOMIC DNA]</scope>
    <source>
        <strain evidence="3 4">6S2-11</strain>
    </source>
</reference>
<dbReference type="Proteomes" id="UP000664835">
    <property type="component" value="Unassembled WGS sequence"/>
</dbReference>
<comment type="caution">
    <text evidence="3">The sequence shown here is derived from an EMBL/GenBank/DDBJ whole genome shotgun (WGS) entry which is preliminary data.</text>
</comment>
<dbReference type="Pfam" id="PF17775">
    <property type="entry name" value="YchJ_M-like"/>
    <property type="match status" value="1"/>
</dbReference>
<sequence>MNKEKCPCDSGGDYSECCRPFHLGEKTAPTAEKLMRSRYSAFVKQDADYLLRTWHPSTAPQELDSESNLQWTGLTINGRKQGRKKDSLGWVTFVATYQITLNPLEISAQQETGQLHETSYFIRDEHDNWLYVNGEIKP</sequence>
<dbReference type="InterPro" id="IPR048469">
    <property type="entry name" value="YchJ-like_M"/>
</dbReference>
<comment type="similarity">
    <text evidence="1">Belongs to the UPF0225 family.</text>
</comment>
<dbReference type="Gene3D" id="3.10.450.50">
    <property type="match status" value="1"/>
</dbReference>
<evidence type="ECO:0000259" key="2">
    <source>
        <dbReference type="Pfam" id="PF17775"/>
    </source>
</evidence>
<dbReference type="InterPro" id="IPR032710">
    <property type="entry name" value="NTF2-like_dom_sf"/>
</dbReference>
<dbReference type="PANTHER" id="PTHR33747">
    <property type="entry name" value="UPF0225 PROTEIN SCO1677"/>
    <property type="match status" value="1"/>
</dbReference>
<keyword evidence="4" id="KW-1185">Reference proteome</keyword>
<feature type="domain" description="YchJ-like middle NTF2-like" evidence="2">
    <location>
        <begin position="30"/>
        <end position="134"/>
    </location>
</feature>
<accession>A0ABS3Q821</accession>
<dbReference type="InterPro" id="IPR023006">
    <property type="entry name" value="YchJ-like"/>
</dbReference>
<evidence type="ECO:0000256" key="1">
    <source>
        <dbReference type="HAMAP-Rule" id="MF_00612"/>
    </source>
</evidence>
<protein>
    <recommendedName>
        <fullName evidence="1">UPF0225 protein J3998_10325</fullName>
    </recommendedName>
</protein>
<gene>
    <name evidence="3" type="ORF">J3998_10325</name>
</gene>
<dbReference type="RefSeq" id="WP_208150584.1">
    <property type="nucleotide sequence ID" value="NZ_JAGETV010000022.1"/>
</dbReference>
<name>A0ABS3Q821_9GAMM</name>
<dbReference type="PANTHER" id="PTHR33747:SF1">
    <property type="entry name" value="ADENYLATE CYCLASE-ASSOCIATED CAP C-TERMINAL DOMAIN-CONTAINING PROTEIN"/>
    <property type="match status" value="1"/>
</dbReference>
<dbReference type="HAMAP" id="MF_00612">
    <property type="entry name" value="UPF0225"/>
    <property type="match status" value="1"/>
</dbReference>
<evidence type="ECO:0000313" key="4">
    <source>
        <dbReference type="Proteomes" id="UP000664835"/>
    </source>
</evidence>
<proteinExistence type="inferred from homology"/>